<evidence type="ECO:0000313" key="4">
    <source>
        <dbReference type="Proteomes" id="UP000565723"/>
    </source>
</evidence>
<dbReference type="AlphaFoldDB" id="A0A850LGM5"/>
<dbReference type="OMA" id="CFLEGLE"/>
<feature type="domain" description="DUF6456" evidence="2">
    <location>
        <begin position="238"/>
        <end position="375"/>
    </location>
</feature>
<dbReference type="EMBL" id="JABXIY010000022">
    <property type="protein sequence ID" value="NVK96919.1"/>
    <property type="molecule type" value="Genomic_DNA"/>
</dbReference>
<protein>
    <submittedName>
        <fullName evidence="3">Helix-turn-helix domain-containing protein</fullName>
    </submittedName>
</protein>
<dbReference type="Proteomes" id="UP000565723">
    <property type="component" value="Unassembled WGS sequence"/>
</dbReference>
<dbReference type="RefSeq" id="WP_011047832.1">
    <property type="nucleotide sequence ID" value="NZ_CP076685.1"/>
</dbReference>
<accession>A0A850LGM5</accession>
<evidence type="ECO:0000259" key="2">
    <source>
        <dbReference type="Pfam" id="PF20057"/>
    </source>
</evidence>
<dbReference type="InterPro" id="IPR045599">
    <property type="entry name" value="DUF6456"/>
</dbReference>
<dbReference type="Pfam" id="PF20057">
    <property type="entry name" value="DUF6456"/>
    <property type="match status" value="1"/>
</dbReference>
<evidence type="ECO:0000256" key="1">
    <source>
        <dbReference type="SAM" id="MobiDB-lite"/>
    </source>
</evidence>
<proteinExistence type="predicted"/>
<name>A0A850LGM5_9RHOB</name>
<organism evidence="3 4">
    <name type="scientific">Ruegeria pomeroyi</name>
    <dbReference type="NCBI Taxonomy" id="89184"/>
    <lineage>
        <taxon>Bacteria</taxon>
        <taxon>Pseudomonadati</taxon>
        <taxon>Pseudomonadota</taxon>
        <taxon>Alphaproteobacteria</taxon>
        <taxon>Rhodobacterales</taxon>
        <taxon>Roseobacteraceae</taxon>
        <taxon>Ruegeria</taxon>
    </lineage>
</organism>
<comment type="caution">
    <text evidence="3">The sequence shown here is derived from an EMBL/GenBank/DDBJ whole genome shotgun (WGS) entry which is preliminary data.</text>
</comment>
<feature type="region of interest" description="Disordered" evidence="1">
    <location>
        <begin position="78"/>
        <end position="109"/>
    </location>
</feature>
<evidence type="ECO:0000313" key="3">
    <source>
        <dbReference type="EMBL" id="NVK96919.1"/>
    </source>
</evidence>
<gene>
    <name evidence="3" type="ORF">HW564_08340</name>
</gene>
<sequence>MGNWAENTVPGWVPESAQRYLAHTEAGFSIRDLARGAGCHASTVLRQIRRVEMRRDDPLVDAALEALAAAHFPPLKLSKTPVSRRGSQPEDTAPMTVPAPQTEETPDSATFDQEATRILRRLCESGAVLAVAEDMDKAVVVRDDGKGGNTRTAVVSCAMAQALALKDWIACDKPGRISRYYLTTAGRGALGRLLAEAENRARAAQDGFAEAQSPFAAQHRVMGDKTVDGEAGERPRRVRYNMAESPLIALARRKDRDGQPFLDDTLVRAGERLREDFELAQMGPNIAQNWDRFLTGGARGGFQADSGIGHGPEAARNRVARALSDLGPGLSDVALRCCCYLEGLELAEKRMGWSARSGKIVLRIALQRLKRHYEEQSGRDRLIG</sequence>
<reference evidence="3 4" key="1">
    <citation type="journal article" date="2020" name="Proc. Natl. Acad. Sci. U.S.A.">
        <title>Ecological drivers of bacterial community assembly in synthetic phycospheres.</title>
        <authorList>
            <person name="Fu H."/>
            <person name="Uchimiya M."/>
            <person name="Gore J."/>
            <person name="Moran M.A."/>
        </authorList>
    </citation>
    <scope>NUCLEOTIDE SEQUENCE [LARGE SCALE GENOMIC DNA]</scope>
    <source>
        <strain evidence="3">HF-Din03</strain>
    </source>
</reference>